<evidence type="ECO:0000313" key="3">
    <source>
        <dbReference type="EMBL" id="KIZ00744.1"/>
    </source>
</evidence>
<reference evidence="3 4" key="1">
    <citation type="journal article" date="2013" name="BMC Genomics">
        <title>Reconstruction of the lipid metabolism for the microalga Monoraphidium neglectum from its genome sequence reveals characteristics suitable for biofuel production.</title>
        <authorList>
            <person name="Bogen C."/>
            <person name="Al-Dilaimi A."/>
            <person name="Albersmeier A."/>
            <person name="Wichmann J."/>
            <person name="Grundmann M."/>
            <person name="Rupp O."/>
            <person name="Lauersen K.J."/>
            <person name="Blifernez-Klassen O."/>
            <person name="Kalinowski J."/>
            <person name="Goesmann A."/>
            <person name="Mussgnug J.H."/>
            <person name="Kruse O."/>
        </authorList>
    </citation>
    <scope>NUCLEOTIDE SEQUENCE [LARGE SCALE GENOMIC DNA]</scope>
    <source>
        <strain evidence="3 4">SAG 48.87</strain>
    </source>
</reference>
<feature type="domain" description="SWIM-type" evidence="2">
    <location>
        <begin position="40"/>
        <end position="77"/>
    </location>
</feature>
<dbReference type="AlphaFoldDB" id="A0A0D2KZZ2"/>
<dbReference type="GeneID" id="25740092"/>
<evidence type="ECO:0000313" key="4">
    <source>
        <dbReference type="Proteomes" id="UP000054498"/>
    </source>
</evidence>
<dbReference type="Proteomes" id="UP000054498">
    <property type="component" value="Unassembled WGS sequence"/>
</dbReference>
<dbReference type="STRING" id="145388.A0A0D2KZZ2"/>
<proteinExistence type="predicted"/>
<organism evidence="3 4">
    <name type="scientific">Monoraphidium neglectum</name>
    <dbReference type="NCBI Taxonomy" id="145388"/>
    <lineage>
        <taxon>Eukaryota</taxon>
        <taxon>Viridiplantae</taxon>
        <taxon>Chlorophyta</taxon>
        <taxon>core chlorophytes</taxon>
        <taxon>Chlorophyceae</taxon>
        <taxon>CS clade</taxon>
        <taxon>Sphaeropleales</taxon>
        <taxon>Selenastraceae</taxon>
        <taxon>Monoraphidium</taxon>
    </lineage>
</organism>
<evidence type="ECO:0000256" key="1">
    <source>
        <dbReference type="PROSITE-ProRule" id="PRU00325"/>
    </source>
</evidence>
<accession>A0A0D2KZZ2</accession>
<evidence type="ECO:0000259" key="2">
    <source>
        <dbReference type="PROSITE" id="PS50966"/>
    </source>
</evidence>
<dbReference type="PANTHER" id="PTHR28498:SF1">
    <property type="entry name" value="ZINC FINGER SWIM DOMAIN-CONTAINING PROTEIN 7"/>
    <property type="match status" value="1"/>
</dbReference>
<keyword evidence="1" id="KW-0479">Metal-binding</keyword>
<dbReference type="KEGG" id="mng:MNEG_7216"/>
<gene>
    <name evidence="3" type="ORF">MNEG_7216</name>
</gene>
<keyword evidence="1" id="KW-0862">Zinc</keyword>
<name>A0A0D2KZZ2_9CHLO</name>
<keyword evidence="4" id="KW-1185">Reference proteome</keyword>
<sequence>MPTVPQLSLLLGRNWSKALQLVDQGAVHCFQGDASGRRVFQVHGKSGQHMTLPRHYCSCQAHHFECKHQLAARLAWILKACPVTPVDDGILANMLLEA</sequence>
<dbReference type="GO" id="GO:0097196">
    <property type="term" value="C:Shu complex"/>
    <property type="evidence" value="ECO:0007669"/>
    <property type="project" value="TreeGrafter"/>
</dbReference>
<keyword evidence="1" id="KW-0863">Zinc-finger</keyword>
<dbReference type="GO" id="GO:0008270">
    <property type="term" value="F:zinc ion binding"/>
    <property type="evidence" value="ECO:0007669"/>
    <property type="project" value="UniProtKB-KW"/>
</dbReference>
<dbReference type="OrthoDB" id="337581at2759"/>
<dbReference type="PROSITE" id="PS50966">
    <property type="entry name" value="ZF_SWIM"/>
    <property type="match status" value="1"/>
</dbReference>
<dbReference type="RefSeq" id="XP_013899763.1">
    <property type="nucleotide sequence ID" value="XM_014044309.1"/>
</dbReference>
<dbReference type="InterPro" id="IPR007527">
    <property type="entry name" value="Znf_SWIM"/>
</dbReference>
<dbReference type="GO" id="GO:0000724">
    <property type="term" value="P:double-strand break repair via homologous recombination"/>
    <property type="evidence" value="ECO:0007669"/>
    <property type="project" value="TreeGrafter"/>
</dbReference>
<dbReference type="PANTHER" id="PTHR28498">
    <property type="entry name" value="ZINC FINGER SWIM DOMAIN-CONTAINING PROTEIN 7"/>
    <property type="match status" value="1"/>
</dbReference>
<dbReference type="EMBL" id="KK101476">
    <property type="protein sequence ID" value="KIZ00744.1"/>
    <property type="molecule type" value="Genomic_DNA"/>
</dbReference>
<protein>
    <recommendedName>
        <fullName evidence="2">SWIM-type domain-containing protein</fullName>
    </recommendedName>
</protein>